<dbReference type="Pfam" id="PF19087">
    <property type="entry name" value="DUF5776"/>
    <property type="match status" value="2"/>
</dbReference>
<accession>A0A0R1YNX2</accession>
<evidence type="ECO:0000313" key="6">
    <source>
        <dbReference type="Proteomes" id="UP000051010"/>
    </source>
</evidence>
<dbReference type="InterPro" id="IPR039448">
    <property type="entry name" value="Beta_helix"/>
</dbReference>
<gene>
    <name evidence="5" type="ORF">FD47_GL001117</name>
</gene>
<feature type="region of interest" description="Disordered" evidence="1">
    <location>
        <begin position="598"/>
        <end position="652"/>
    </location>
</feature>
<feature type="domain" description="DUF5776" evidence="4">
    <location>
        <begin position="662"/>
        <end position="722"/>
    </location>
</feature>
<dbReference type="SUPFAM" id="SSF51126">
    <property type="entry name" value="Pectin lyase-like"/>
    <property type="match status" value="2"/>
</dbReference>
<sequence>MRSKWRLCVLTVVFFGISFLIGANRASANTTFQDESAALSLLNQKGQAIVNGTTPKVSDSNSTPSSDYSTTYYIDSINGNDNNSGKSPNDAWKTIRRVNSGTDFTNDQILFRAGDYWSDGPTLSPKGHHFKISSYGTGEYPKLAGNGLIQDVIRINNEDHVEISNLDVSNTVSGANGKDGTKLKADLKGIHITGADQGTLSNYYLHDLYVHDVTGTVAWINGSGKAPEGASYQNGWNGSKDSGGIIFDIQTPSRPDSKPTVFRDVTISDNVVNDNSYGGITIKQHEGKADHAWASRDDGTEENGYQSKNWAPHSNITIKNNYIDQSKSDFACDGIYLTSSKDSKIQGNITKGTGTVGIEMYYCDHITVQFNDVSGAVRKAGGGDSAGIDPDRETTNMLVQYNYIHGNGDGILLCGFGYGTSVIRYNVLKDNAVPIPGYQKGQAGIYYVDLFGDSGKHYIYNNDFYNTRQYPKATFIGSAPGMNNTKDHAFVFNNNFFSTQDSPDLNPLVGRRVSYSHNNYFGGPLKPLDGEANALKDDPMFKGQLDTNPQFEDLAALKIANNSPLIGKGTAMELTGLNVAVATEDLFGVPISTNPSIGVSEPMNVAPAGTTPSSTSSSSTPSSSVATPAQSSSTISSSSSISSVPVDKSNRPMAKNRMAPFKVFAREHFYEYRKPTFKVTNRAKKVSKHTILIVVSVTKSANGFRRYQLSNGRFITTNSKFVKRLYFATKVSKLKVINHSGIFSYHSLKFLRQNRMKFYKYGSVLHIRKVVRYGLTTRLKLSNGSYITGNRLFIDHY</sequence>
<evidence type="ECO:0000256" key="1">
    <source>
        <dbReference type="SAM" id="MobiDB-lite"/>
    </source>
</evidence>
<feature type="compositionally biased region" description="Low complexity" evidence="1">
    <location>
        <begin position="606"/>
        <end position="643"/>
    </location>
</feature>
<dbReference type="SMART" id="SM00710">
    <property type="entry name" value="PbH1"/>
    <property type="match status" value="8"/>
</dbReference>
<reference evidence="5 6" key="1">
    <citation type="journal article" date="2015" name="Genome Announc.">
        <title>Expanding the biotechnology potential of lactobacilli through comparative genomics of 213 strains and associated genera.</title>
        <authorList>
            <person name="Sun Z."/>
            <person name="Harris H.M."/>
            <person name="McCann A."/>
            <person name="Guo C."/>
            <person name="Argimon S."/>
            <person name="Zhang W."/>
            <person name="Yang X."/>
            <person name="Jeffery I.B."/>
            <person name="Cooney J.C."/>
            <person name="Kagawa T.F."/>
            <person name="Liu W."/>
            <person name="Song Y."/>
            <person name="Salvetti E."/>
            <person name="Wrobel A."/>
            <person name="Rasinkangas P."/>
            <person name="Parkhill J."/>
            <person name="Rea M.C."/>
            <person name="O'Sullivan O."/>
            <person name="Ritari J."/>
            <person name="Douillard F.P."/>
            <person name="Paul Ross R."/>
            <person name="Yang R."/>
            <person name="Briner A.E."/>
            <person name="Felis G.E."/>
            <person name="de Vos W.M."/>
            <person name="Barrangou R."/>
            <person name="Klaenhammer T.R."/>
            <person name="Caufield P.W."/>
            <person name="Cui Y."/>
            <person name="Zhang H."/>
            <person name="O'Toole P.W."/>
        </authorList>
    </citation>
    <scope>NUCLEOTIDE SEQUENCE [LARGE SCALE GENOMIC DNA]</scope>
    <source>
        <strain evidence="5 6">DSM 18390</strain>
    </source>
</reference>
<evidence type="ECO:0000259" key="4">
    <source>
        <dbReference type="Pfam" id="PF19087"/>
    </source>
</evidence>
<dbReference type="InterPro" id="IPR011050">
    <property type="entry name" value="Pectin_lyase_fold/virulence"/>
</dbReference>
<dbReference type="EMBL" id="AZFZ01000024">
    <property type="protein sequence ID" value="KRM43906.1"/>
    <property type="molecule type" value="Genomic_DNA"/>
</dbReference>
<dbReference type="Proteomes" id="UP000051010">
    <property type="component" value="Unassembled WGS sequence"/>
</dbReference>
<feature type="domain" description="DUF5776" evidence="4">
    <location>
        <begin position="726"/>
        <end position="793"/>
    </location>
</feature>
<dbReference type="Pfam" id="PF13229">
    <property type="entry name" value="Beta_helix"/>
    <property type="match status" value="1"/>
</dbReference>
<name>A0A0R1YNX2_9LACO</name>
<feature type="chain" id="PRO_5006413868" description="Right handed beta helix domain-containing protein" evidence="2">
    <location>
        <begin position="29"/>
        <end position="797"/>
    </location>
</feature>
<dbReference type="InterPro" id="IPR006626">
    <property type="entry name" value="PbH1"/>
</dbReference>
<dbReference type="InterPro" id="IPR012334">
    <property type="entry name" value="Pectin_lyas_fold"/>
</dbReference>
<protein>
    <recommendedName>
        <fullName evidence="7">Right handed beta helix domain-containing protein</fullName>
    </recommendedName>
</protein>
<proteinExistence type="predicted"/>
<dbReference type="AlphaFoldDB" id="A0A0R1YNX2"/>
<dbReference type="Gene3D" id="2.160.20.10">
    <property type="entry name" value="Single-stranded right-handed beta-helix, Pectin lyase-like"/>
    <property type="match status" value="1"/>
</dbReference>
<dbReference type="InterPro" id="IPR044081">
    <property type="entry name" value="DUF5776"/>
</dbReference>
<feature type="signal peptide" evidence="2">
    <location>
        <begin position="1"/>
        <end position="28"/>
    </location>
</feature>
<evidence type="ECO:0000259" key="3">
    <source>
        <dbReference type="Pfam" id="PF13229"/>
    </source>
</evidence>
<feature type="domain" description="Right handed beta helix" evidence="3">
    <location>
        <begin position="312"/>
        <end position="470"/>
    </location>
</feature>
<evidence type="ECO:0008006" key="7">
    <source>
        <dbReference type="Google" id="ProtNLM"/>
    </source>
</evidence>
<evidence type="ECO:0000313" key="5">
    <source>
        <dbReference type="EMBL" id="KRM43906.1"/>
    </source>
</evidence>
<keyword evidence="2" id="KW-0732">Signal</keyword>
<evidence type="ECO:0000256" key="2">
    <source>
        <dbReference type="SAM" id="SignalP"/>
    </source>
</evidence>
<dbReference type="PATRIC" id="fig|1423786.4.peg.1200"/>
<comment type="caution">
    <text evidence="5">The sequence shown here is derived from an EMBL/GenBank/DDBJ whole genome shotgun (WGS) entry which is preliminary data.</text>
</comment>
<organism evidence="5 6">
    <name type="scientific">Lentilactobacillus parafarraginis DSM 18390 = JCM 14109</name>
    <dbReference type="NCBI Taxonomy" id="1423786"/>
    <lineage>
        <taxon>Bacteria</taxon>
        <taxon>Bacillati</taxon>
        <taxon>Bacillota</taxon>
        <taxon>Bacilli</taxon>
        <taxon>Lactobacillales</taxon>
        <taxon>Lactobacillaceae</taxon>
        <taxon>Lentilactobacillus</taxon>
    </lineage>
</organism>